<accession>A0ACC3CTW9</accession>
<organism evidence="1 2">
    <name type="scientific">Coniosporium uncinatum</name>
    <dbReference type="NCBI Taxonomy" id="93489"/>
    <lineage>
        <taxon>Eukaryota</taxon>
        <taxon>Fungi</taxon>
        <taxon>Dikarya</taxon>
        <taxon>Ascomycota</taxon>
        <taxon>Pezizomycotina</taxon>
        <taxon>Dothideomycetes</taxon>
        <taxon>Dothideomycetes incertae sedis</taxon>
        <taxon>Coniosporium</taxon>
    </lineage>
</organism>
<reference evidence="1" key="1">
    <citation type="submission" date="2024-09" db="EMBL/GenBank/DDBJ databases">
        <title>Black Yeasts Isolated from many extreme environments.</title>
        <authorList>
            <person name="Coleine C."/>
            <person name="Stajich J.E."/>
            <person name="Selbmann L."/>
        </authorList>
    </citation>
    <scope>NUCLEOTIDE SEQUENCE</scope>
    <source>
        <strain evidence="1">CCFEE 5737</strain>
    </source>
</reference>
<comment type="caution">
    <text evidence="1">The sequence shown here is derived from an EMBL/GenBank/DDBJ whole genome shotgun (WGS) entry which is preliminary data.</text>
</comment>
<name>A0ACC3CTW9_9PEZI</name>
<sequence length="379" mass="43159">KIEELHKQYGPVVRITPNEVHLSDPDNYDKIYFMGTRYWKAPTFYGAFMIPFSTFTTPSNEVHKHKRAMLNPMFSRQMVLKLEEVVQDKARRLCRLTSDAIKEKKPADLHHAFRAVSVDVITDYAFDKSFDLLDSPDLGAEFFKMVRGVGPAMWFFQQFPSMIPVGLATPPWLAPYLSPALGHVTNLQMEGVHRLEDVKVRMSEGKIKATDRPTIFTELLDPEKQDGWPVPSVFDLKDEVYSLLAAAADTTGNAMTTAAYHVLANKDVYAKVRKELKDAFPDPDAKLDFVTLERLPYLTGVIKEGLRLSFGVIGRLPRVTPKGGAEFNGYYIPEGTVVGMSSWLMHRNPDVFPEPMAFKPERWLDIEDFRRLDKHIVAF</sequence>
<proteinExistence type="predicted"/>
<evidence type="ECO:0000313" key="1">
    <source>
        <dbReference type="EMBL" id="KAK3044690.1"/>
    </source>
</evidence>
<feature type="non-terminal residue" evidence="1">
    <location>
        <position position="1"/>
    </location>
</feature>
<dbReference type="EMBL" id="JAWDJW010011604">
    <property type="protein sequence ID" value="KAK3044690.1"/>
    <property type="molecule type" value="Genomic_DNA"/>
</dbReference>
<feature type="non-terminal residue" evidence="1">
    <location>
        <position position="379"/>
    </location>
</feature>
<protein>
    <submittedName>
        <fullName evidence="1">Uncharacterized protein</fullName>
    </submittedName>
</protein>
<evidence type="ECO:0000313" key="2">
    <source>
        <dbReference type="Proteomes" id="UP001186974"/>
    </source>
</evidence>
<keyword evidence="2" id="KW-1185">Reference proteome</keyword>
<dbReference type="Proteomes" id="UP001186974">
    <property type="component" value="Unassembled WGS sequence"/>
</dbReference>
<gene>
    <name evidence="1" type="ORF">LTS18_000614</name>
</gene>